<dbReference type="InterPro" id="IPR028098">
    <property type="entry name" value="Glyco_trans_4-like_N"/>
</dbReference>
<organism evidence="3 4">
    <name type="scientific">Eiseniibacteriota bacterium</name>
    <dbReference type="NCBI Taxonomy" id="2212470"/>
    <lineage>
        <taxon>Bacteria</taxon>
        <taxon>Candidatus Eiseniibacteriota</taxon>
    </lineage>
</organism>
<dbReference type="EC" id="2.4.-.-" evidence="3"/>
<comment type="caution">
    <text evidence="3">The sequence shown here is derived from an EMBL/GenBank/DDBJ whole genome shotgun (WGS) entry which is preliminary data.</text>
</comment>
<feature type="domain" description="Glycosyl transferase family 1" evidence="1">
    <location>
        <begin position="192"/>
        <end position="339"/>
    </location>
</feature>
<reference evidence="3 4" key="1">
    <citation type="submission" date="2024-09" db="EMBL/GenBank/DDBJ databases">
        <authorList>
            <person name="D'Angelo T."/>
        </authorList>
    </citation>
    <scope>NUCLEOTIDE SEQUENCE [LARGE SCALE GENOMIC DNA]</scope>
    <source>
        <strain evidence="3">SAG AM-311-F02</strain>
    </source>
</reference>
<sequence>MRIAMIGQKGIPAVYGGIESHVDVVASILAARGHTVFVYCRPYYTKIRGDYKGVHLIKTPTIKTRHLDCAVHALTSTVHVLSMKPDVVHYHALGPSALSFIPRIIGARTVATVHGLDWRGGKWGAGATWLLQHCEYAACHFPSSSVVVSQTLKKYFKERYGRDVTYIPNGVMPGRDLEPVNIGKFGIEAGGYYLFVGRLGPEKGCHTLVEAFTRTETSRKLVMVGSAHLSQSYEQKLRALADDRVIFTGPIYGDMLTELWNGARAVVHPSVTEGMSLSLLEAMAHGKCVIVSGIPENTEVVNDAALTFESADIEDLARKITRVDGDDGLIAEYGTRARERARDTFDWEKIVDRLERVYLGQ</sequence>
<feature type="domain" description="Glycosyltransferase subfamily 4-like N-terminal" evidence="2">
    <location>
        <begin position="15"/>
        <end position="171"/>
    </location>
</feature>
<dbReference type="GO" id="GO:0016757">
    <property type="term" value="F:glycosyltransferase activity"/>
    <property type="evidence" value="ECO:0007669"/>
    <property type="project" value="UniProtKB-KW"/>
</dbReference>
<dbReference type="InterPro" id="IPR050194">
    <property type="entry name" value="Glycosyltransferase_grp1"/>
</dbReference>
<dbReference type="EMBL" id="JBHPEI010000033">
    <property type="protein sequence ID" value="MFC1799811.1"/>
    <property type="molecule type" value="Genomic_DNA"/>
</dbReference>
<dbReference type="InterPro" id="IPR001296">
    <property type="entry name" value="Glyco_trans_1"/>
</dbReference>
<protein>
    <submittedName>
        <fullName evidence="3">Glycosyltransferase family 4 protein</fullName>
        <ecNumber evidence="3">2.4.-.-</ecNumber>
    </submittedName>
</protein>
<evidence type="ECO:0000313" key="4">
    <source>
        <dbReference type="Proteomes" id="UP001594288"/>
    </source>
</evidence>
<proteinExistence type="predicted"/>
<dbReference type="Gene3D" id="3.40.50.2000">
    <property type="entry name" value="Glycogen Phosphorylase B"/>
    <property type="match status" value="2"/>
</dbReference>
<evidence type="ECO:0000313" key="3">
    <source>
        <dbReference type="EMBL" id="MFC1799811.1"/>
    </source>
</evidence>
<dbReference type="PANTHER" id="PTHR45947:SF3">
    <property type="entry name" value="SULFOQUINOVOSYL TRANSFERASE SQD2"/>
    <property type="match status" value="1"/>
</dbReference>
<gene>
    <name evidence="3" type="ORF">ACFL2Z_02750</name>
</gene>
<dbReference type="SUPFAM" id="SSF53756">
    <property type="entry name" value="UDP-Glycosyltransferase/glycogen phosphorylase"/>
    <property type="match status" value="1"/>
</dbReference>
<dbReference type="Proteomes" id="UP001594288">
    <property type="component" value="Unassembled WGS sequence"/>
</dbReference>
<dbReference type="Pfam" id="PF13439">
    <property type="entry name" value="Glyco_transf_4"/>
    <property type="match status" value="1"/>
</dbReference>
<dbReference type="PANTHER" id="PTHR45947">
    <property type="entry name" value="SULFOQUINOVOSYL TRANSFERASE SQD2"/>
    <property type="match status" value="1"/>
</dbReference>
<keyword evidence="3" id="KW-0328">Glycosyltransferase</keyword>
<name>A0ABV6YP17_UNCEI</name>
<keyword evidence="4" id="KW-1185">Reference proteome</keyword>
<keyword evidence="3" id="KW-0808">Transferase</keyword>
<dbReference type="Pfam" id="PF00534">
    <property type="entry name" value="Glycos_transf_1"/>
    <property type="match status" value="1"/>
</dbReference>
<dbReference type="CDD" id="cd03801">
    <property type="entry name" value="GT4_PimA-like"/>
    <property type="match status" value="1"/>
</dbReference>
<evidence type="ECO:0000259" key="1">
    <source>
        <dbReference type="Pfam" id="PF00534"/>
    </source>
</evidence>
<accession>A0ABV6YP17</accession>
<evidence type="ECO:0000259" key="2">
    <source>
        <dbReference type="Pfam" id="PF13439"/>
    </source>
</evidence>